<name>A0A508ZZY9_KLEPN</name>
<evidence type="ECO:0000313" key="1">
    <source>
        <dbReference type="EMBL" id="VUA77123.1"/>
    </source>
</evidence>
<proteinExistence type="predicted"/>
<dbReference type="EMBL" id="CABFNL010000002">
    <property type="protein sequence ID" value="VUA77123.1"/>
    <property type="molecule type" value="Genomic_DNA"/>
</dbReference>
<organism evidence="1">
    <name type="scientific">Klebsiella pneumoniae</name>
    <dbReference type="NCBI Taxonomy" id="573"/>
    <lineage>
        <taxon>Bacteria</taxon>
        <taxon>Pseudomonadati</taxon>
        <taxon>Pseudomonadota</taxon>
        <taxon>Gammaproteobacteria</taxon>
        <taxon>Enterobacterales</taxon>
        <taxon>Enterobacteriaceae</taxon>
        <taxon>Klebsiella/Raoultella group</taxon>
        <taxon>Klebsiella</taxon>
        <taxon>Klebsiella pneumoniae complex</taxon>
    </lineage>
</organism>
<sequence length="54" mass="6399">MLSEAKEEIKLHQDKALNNIIICCWNEYGEGSYIEPSKKYGFKFLDEIQKNKNF</sequence>
<dbReference type="Gene3D" id="3.20.20.80">
    <property type="entry name" value="Glycosidases"/>
    <property type="match status" value="1"/>
</dbReference>
<dbReference type="AlphaFoldDB" id="A0A508ZZY9"/>
<dbReference type="InterPro" id="IPR032719">
    <property type="entry name" value="WbsX"/>
</dbReference>
<protein>
    <submittedName>
        <fullName evidence="1">Uncharacterized protein</fullName>
    </submittedName>
</protein>
<gene>
    <name evidence="1" type="ORF">NCTC11678_01718</name>
</gene>
<reference evidence="1" key="1">
    <citation type="submission" date="2018-06" db="EMBL/GenBank/DDBJ databases">
        <authorList>
            <consortium name="Pathogen Informatics"/>
        </authorList>
    </citation>
    <scope>NUCLEOTIDE SEQUENCE</scope>
    <source>
        <strain evidence="1">NCTC11678</strain>
    </source>
</reference>
<accession>A0A508ZZY9</accession>
<dbReference type="Pfam" id="PF14307">
    <property type="entry name" value="Glyco_tran_WbsX"/>
    <property type="match status" value="1"/>
</dbReference>